<dbReference type="GO" id="GO:0003746">
    <property type="term" value="F:translation elongation factor activity"/>
    <property type="evidence" value="ECO:0007669"/>
    <property type="project" value="UniProtKB-KW"/>
</dbReference>
<feature type="region of interest" description="Disordered" evidence="1">
    <location>
        <begin position="1"/>
        <end position="39"/>
    </location>
</feature>
<feature type="compositionally biased region" description="Basic and acidic residues" evidence="1">
    <location>
        <begin position="18"/>
        <end position="38"/>
    </location>
</feature>
<organism evidence="2 3">
    <name type="scientific">Micractinium conductrix</name>
    <dbReference type="NCBI Taxonomy" id="554055"/>
    <lineage>
        <taxon>Eukaryota</taxon>
        <taxon>Viridiplantae</taxon>
        <taxon>Chlorophyta</taxon>
        <taxon>core chlorophytes</taxon>
        <taxon>Trebouxiophyceae</taxon>
        <taxon>Chlorellales</taxon>
        <taxon>Chlorellaceae</taxon>
        <taxon>Chlorella clade</taxon>
        <taxon>Micractinium</taxon>
    </lineage>
</organism>
<gene>
    <name evidence="2" type="ORF">C2E20_5762</name>
</gene>
<sequence length="124" mass="13368">MPATSEPAAAPVEQTMAVEKHADKGLAGSKRKDTERPKRSFKVVAQAALAIRKLANSLNPTYTYGKKTASTGSGGIKHATDDKEVASSARPSSPGEHYAYEDRGHKFDFLLKPLPPTEDEEEEA</sequence>
<accession>A0A2P6VA21</accession>
<dbReference type="EMBL" id="LHPF02000017">
    <property type="protein sequence ID" value="PSC70942.1"/>
    <property type="molecule type" value="Genomic_DNA"/>
</dbReference>
<protein>
    <submittedName>
        <fullName evidence="2">Elongation factor G</fullName>
    </submittedName>
</protein>
<dbReference type="Proteomes" id="UP000239649">
    <property type="component" value="Unassembled WGS sequence"/>
</dbReference>
<comment type="caution">
    <text evidence="2">The sequence shown here is derived from an EMBL/GenBank/DDBJ whole genome shotgun (WGS) entry which is preliminary data.</text>
</comment>
<evidence type="ECO:0000256" key="1">
    <source>
        <dbReference type="SAM" id="MobiDB-lite"/>
    </source>
</evidence>
<dbReference type="OrthoDB" id="539126at2759"/>
<evidence type="ECO:0000313" key="3">
    <source>
        <dbReference type="Proteomes" id="UP000239649"/>
    </source>
</evidence>
<keyword evidence="3" id="KW-1185">Reference proteome</keyword>
<keyword evidence="2" id="KW-0648">Protein biosynthesis</keyword>
<keyword evidence="2" id="KW-0251">Elongation factor</keyword>
<evidence type="ECO:0000313" key="2">
    <source>
        <dbReference type="EMBL" id="PSC70942.1"/>
    </source>
</evidence>
<reference evidence="2 3" key="1">
    <citation type="journal article" date="2018" name="Plant J.">
        <title>Genome sequences of Chlorella sorokiniana UTEX 1602 and Micractinium conductrix SAG 241.80: implications to maltose excretion by a green alga.</title>
        <authorList>
            <person name="Arriola M.B."/>
            <person name="Velmurugan N."/>
            <person name="Zhang Y."/>
            <person name="Plunkett M.H."/>
            <person name="Hondzo H."/>
            <person name="Barney B.M."/>
        </authorList>
    </citation>
    <scope>NUCLEOTIDE SEQUENCE [LARGE SCALE GENOMIC DNA]</scope>
    <source>
        <strain evidence="2 3">SAG 241.80</strain>
    </source>
</reference>
<proteinExistence type="predicted"/>
<feature type="region of interest" description="Disordered" evidence="1">
    <location>
        <begin position="64"/>
        <end position="104"/>
    </location>
</feature>
<name>A0A2P6VA21_9CHLO</name>
<dbReference type="AlphaFoldDB" id="A0A2P6VA21"/>